<dbReference type="PRINTS" id="PR00364">
    <property type="entry name" value="DISEASERSIST"/>
</dbReference>
<evidence type="ECO:0000313" key="4">
    <source>
        <dbReference type="EMBL" id="KAK7300097.1"/>
    </source>
</evidence>
<feature type="domain" description="NB-ARC" evidence="3">
    <location>
        <begin position="142"/>
        <end position="250"/>
    </location>
</feature>
<name>A0AAN9JLH4_CLITE</name>
<dbReference type="EMBL" id="JAYKXN010000003">
    <property type="protein sequence ID" value="KAK7300097.1"/>
    <property type="molecule type" value="Genomic_DNA"/>
</dbReference>
<gene>
    <name evidence="4" type="ORF">RJT34_10930</name>
</gene>
<dbReference type="Pfam" id="PF00931">
    <property type="entry name" value="NB-ARC"/>
    <property type="match status" value="1"/>
</dbReference>
<reference evidence="4 5" key="1">
    <citation type="submission" date="2024-01" db="EMBL/GenBank/DDBJ databases">
        <title>The genomes of 5 underutilized Papilionoideae crops provide insights into root nodulation and disease resistance.</title>
        <authorList>
            <person name="Yuan L."/>
        </authorList>
    </citation>
    <scope>NUCLEOTIDE SEQUENCE [LARGE SCALE GENOMIC DNA]</scope>
    <source>
        <strain evidence="4">LY-2023</strain>
        <tissue evidence="4">Leaf</tissue>
    </source>
</reference>
<dbReference type="Proteomes" id="UP001359559">
    <property type="component" value="Unassembled WGS sequence"/>
</dbReference>
<keyword evidence="1" id="KW-0611">Plant defense</keyword>
<feature type="signal peptide" evidence="2">
    <location>
        <begin position="1"/>
        <end position="23"/>
    </location>
</feature>
<evidence type="ECO:0000256" key="2">
    <source>
        <dbReference type="SAM" id="SignalP"/>
    </source>
</evidence>
<organism evidence="4 5">
    <name type="scientific">Clitoria ternatea</name>
    <name type="common">Butterfly pea</name>
    <dbReference type="NCBI Taxonomy" id="43366"/>
    <lineage>
        <taxon>Eukaryota</taxon>
        <taxon>Viridiplantae</taxon>
        <taxon>Streptophyta</taxon>
        <taxon>Embryophyta</taxon>
        <taxon>Tracheophyta</taxon>
        <taxon>Spermatophyta</taxon>
        <taxon>Magnoliopsida</taxon>
        <taxon>eudicotyledons</taxon>
        <taxon>Gunneridae</taxon>
        <taxon>Pentapetalae</taxon>
        <taxon>rosids</taxon>
        <taxon>fabids</taxon>
        <taxon>Fabales</taxon>
        <taxon>Fabaceae</taxon>
        <taxon>Papilionoideae</taxon>
        <taxon>50 kb inversion clade</taxon>
        <taxon>NPAAA clade</taxon>
        <taxon>indigoferoid/millettioid clade</taxon>
        <taxon>Phaseoleae</taxon>
        <taxon>Clitoria</taxon>
    </lineage>
</organism>
<dbReference type="InterPro" id="IPR002182">
    <property type="entry name" value="NB-ARC"/>
</dbReference>
<feature type="chain" id="PRO_5042889377" description="NB-ARC domain-containing protein" evidence="2">
    <location>
        <begin position="24"/>
        <end position="318"/>
    </location>
</feature>
<dbReference type="PANTHER" id="PTHR33463:SF204">
    <property type="entry name" value="NB-ARC DOMAIN-CONTAINING PROTEIN"/>
    <property type="match status" value="1"/>
</dbReference>
<accession>A0AAN9JLH4</accession>
<evidence type="ECO:0000259" key="3">
    <source>
        <dbReference type="Pfam" id="PF00931"/>
    </source>
</evidence>
<proteinExistence type="predicted"/>
<sequence>MAATTLFVGAVSLQILLLGTGVAKSIKETRKDFESEMEALISSYDYVLKMVQSKDRAEVNDPVWKWLQDVDELIPEKTRLEMKVERKKRFFRRPGVRAKMKALNAKVRYMPLFIPIPPIQVMKSFPVGNFEYFKSTAVAAGQLLEALRDHNTHVIGLYGLRGSGKTALVKAVFGEESNYSEMFDLIVFATVSKNPNIGRIQDEVADCLRLKLEENSEAGRSRRILSSLFTHKRVLVIFDDVRAKLDLEDVDDGNIHESPSGLLRVAREVAIECKGLPGKIKDVGSSLKTKPIEEWEASLDSLRHSTARYQDVSDCNPC</sequence>
<dbReference type="InterPro" id="IPR050905">
    <property type="entry name" value="Plant_NBS-LRR"/>
</dbReference>
<evidence type="ECO:0000256" key="1">
    <source>
        <dbReference type="ARBA" id="ARBA00022821"/>
    </source>
</evidence>
<dbReference type="PANTHER" id="PTHR33463">
    <property type="entry name" value="NB-ARC DOMAIN-CONTAINING PROTEIN-RELATED"/>
    <property type="match status" value="1"/>
</dbReference>
<evidence type="ECO:0000313" key="5">
    <source>
        <dbReference type="Proteomes" id="UP001359559"/>
    </source>
</evidence>
<keyword evidence="5" id="KW-1185">Reference proteome</keyword>
<keyword evidence="2" id="KW-0732">Signal</keyword>
<dbReference type="InterPro" id="IPR027417">
    <property type="entry name" value="P-loop_NTPase"/>
</dbReference>
<comment type="caution">
    <text evidence="4">The sequence shown here is derived from an EMBL/GenBank/DDBJ whole genome shotgun (WGS) entry which is preliminary data.</text>
</comment>
<protein>
    <recommendedName>
        <fullName evidence="3">NB-ARC domain-containing protein</fullName>
    </recommendedName>
</protein>
<dbReference type="AlphaFoldDB" id="A0AAN9JLH4"/>
<dbReference type="GO" id="GO:0043531">
    <property type="term" value="F:ADP binding"/>
    <property type="evidence" value="ECO:0007669"/>
    <property type="project" value="InterPro"/>
</dbReference>
<dbReference type="Gene3D" id="3.40.50.300">
    <property type="entry name" value="P-loop containing nucleotide triphosphate hydrolases"/>
    <property type="match status" value="1"/>
</dbReference>
<dbReference type="SUPFAM" id="SSF52540">
    <property type="entry name" value="P-loop containing nucleoside triphosphate hydrolases"/>
    <property type="match status" value="1"/>
</dbReference>